<comment type="cofactor">
    <cofactor evidence="8">
        <name>Zn(2+)</name>
        <dbReference type="ChEBI" id="CHEBI:29105"/>
    </cofactor>
    <text evidence="8">Binds 2 Zn(2+) ions.</text>
</comment>
<dbReference type="GO" id="GO:0046872">
    <property type="term" value="F:metal ion binding"/>
    <property type="evidence" value="ECO:0007669"/>
    <property type="project" value="UniProtKB-KW"/>
</dbReference>
<evidence type="ECO:0000256" key="10">
    <source>
        <dbReference type="SAM" id="SignalP"/>
    </source>
</evidence>
<sequence length="349" mass="38051">MKILKILTLLLASGSLFAQEKPKNVILLVGDGMGLSQISTAFYYKDGPSNFEQFKNIGFIKTSSTSSKVTDSAAGATAFASGKKTYNGAIGVDADTLSIPTIVEELDAINFKTGLISLSTITHATPACFYAHVKSRNMHEEIAEQLAHSQVDFFAGAGLQYFTQRSDKKNLFKEMKLKGYQMDSIGLATSIEPGKKYGFISEKEALPAKHISRGDFHPKATQLALDYLSQSKDGFFLMSEGSFIDWAGHQNNAEMLVAEQLDFDEVLGVVLDFAKKDKNTLVVVTADHETGGVALTKGKTSDELSLKFNTKSHTAALIPIFAYGPGSETFQGIYENNEVYHKIKQLLAL</sequence>
<keyword evidence="2" id="KW-0597">Phosphoprotein</keyword>
<evidence type="ECO:0000256" key="2">
    <source>
        <dbReference type="ARBA" id="ARBA00022553"/>
    </source>
</evidence>
<gene>
    <name evidence="11" type="ORF">DJ013_13890</name>
</gene>
<dbReference type="PROSITE" id="PS00123">
    <property type="entry name" value="ALKALINE_PHOSPHATASE"/>
    <property type="match status" value="1"/>
</dbReference>
<feature type="binding site" evidence="8">
    <location>
        <position position="249"/>
    </location>
    <ligand>
        <name>Zn(2+)</name>
        <dbReference type="ChEBI" id="CHEBI:29105"/>
        <label>2</label>
    </ligand>
</feature>
<dbReference type="Pfam" id="PF00245">
    <property type="entry name" value="Alk_phosphatase"/>
    <property type="match status" value="1"/>
</dbReference>
<feature type="signal peptide" evidence="10">
    <location>
        <begin position="1"/>
        <end position="18"/>
    </location>
</feature>
<evidence type="ECO:0000256" key="7">
    <source>
        <dbReference type="PIRSR" id="PIRSR601952-1"/>
    </source>
</evidence>
<dbReference type="SMART" id="SM00098">
    <property type="entry name" value="alkPPc"/>
    <property type="match status" value="1"/>
</dbReference>
<keyword evidence="10" id="KW-0732">Signal</keyword>
<dbReference type="PRINTS" id="PR00113">
    <property type="entry name" value="ALKPHPHTASE"/>
</dbReference>
<feature type="chain" id="PRO_5016325795" evidence="10">
    <location>
        <begin position="19"/>
        <end position="349"/>
    </location>
</feature>
<organism evidence="11 12">
    <name type="scientific">Arcticibacterium luteifluviistationis</name>
    <dbReference type="NCBI Taxonomy" id="1784714"/>
    <lineage>
        <taxon>Bacteria</taxon>
        <taxon>Pseudomonadati</taxon>
        <taxon>Bacteroidota</taxon>
        <taxon>Cytophagia</taxon>
        <taxon>Cytophagales</taxon>
        <taxon>Leadbetterellaceae</taxon>
        <taxon>Arcticibacterium</taxon>
    </lineage>
</organism>
<evidence type="ECO:0000256" key="8">
    <source>
        <dbReference type="PIRSR" id="PIRSR601952-2"/>
    </source>
</evidence>
<dbReference type="CDD" id="cd16012">
    <property type="entry name" value="ALP"/>
    <property type="match status" value="1"/>
</dbReference>
<keyword evidence="12" id="KW-1185">Reference proteome</keyword>
<dbReference type="RefSeq" id="WP_111372405.1">
    <property type="nucleotide sequence ID" value="NZ_CP029480.1"/>
</dbReference>
<feature type="active site" description="Phosphoserine intermediate" evidence="7">
    <location>
        <position position="72"/>
    </location>
</feature>
<dbReference type="Proteomes" id="UP000249873">
    <property type="component" value="Chromosome"/>
</dbReference>
<name>A0A2Z4GDX5_9BACT</name>
<keyword evidence="3 8" id="KW-0479">Metal-binding</keyword>
<feature type="binding site" evidence="8">
    <location>
        <position position="31"/>
    </location>
    <ligand>
        <name>Mg(2+)</name>
        <dbReference type="ChEBI" id="CHEBI:18420"/>
    </ligand>
</feature>
<dbReference type="EMBL" id="CP029480">
    <property type="protein sequence ID" value="AWV99198.1"/>
    <property type="molecule type" value="Genomic_DNA"/>
</dbReference>
<dbReference type="InterPro" id="IPR001952">
    <property type="entry name" value="Alkaline_phosphatase"/>
</dbReference>
<dbReference type="SUPFAM" id="SSF53649">
    <property type="entry name" value="Alkaline phosphatase-like"/>
    <property type="match status" value="1"/>
</dbReference>
<evidence type="ECO:0000256" key="1">
    <source>
        <dbReference type="ARBA" id="ARBA00005984"/>
    </source>
</evidence>
<feature type="binding site" evidence="8">
    <location>
        <position position="125"/>
    </location>
    <ligand>
        <name>Mg(2+)</name>
        <dbReference type="ChEBI" id="CHEBI:18420"/>
    </ligand>
</feature>
<dbReference type="InterPro" id="IPR018299">
    <property type="entry name" value="Alkaline_phosphatase_AS"/>
</dbReference>
<dbReference type="GO" id="GO:0004035">
    <property type="term" value="F:alkaline phosphatase activity"/>
    <property type="evidence" value="ECO:0007669"/>
    <property type="project" value="TreeGrafter"/>
</dbReference>
<evidence type="ECO:0000313" key="12">
    <source>
        <dbReference type="Proteomes" id="UP000249873"/>
    </source>
</evidence>
<evidence type="ECO:0000256" key="3">
    <source>
        <dbReference type="ARBA" id="ARBA00022723"/>
    </source>
</evidence>
<dbReference type="OrthoDB" id="9794455at2"/>
<keyword evidence="6 8" id="KW-0460">Magnesium</keyword>
<accession>A0A2Z4GDX5</accession>
<evidence type="ECO:0000256" key="9">
    <source>
        <dbReference type="RuleBase" id="RU003946"/>
    </source>
</evidence>
<dbReference type="AlphaFoldDB" id="A0A2Z4GDX5"/>
<evidence type="ECO:0000256" key="6">
    <source>
        <dbReference type="ARBA" id="ARBA00022842"/>
    </source>
</evidence>
<evidence type="ECO:0000256" key="5">
    <source>
        <dbReference type="ARBA" id="ARBA00022833"/>
    </source>
</evidence>
<feature type="binding site" evidence="8">
    <location>
        <position position="288"/>
    </location>
    <ligand>
        <name>Zn(2+)</name>
        <dbReference type="ChEBI" id="CHEBI:29105"/>
        <label>2</label>
    </ligand>
</feature>
<feature type="binding site" evidence="8">
    <location>
        <position position="245"/>
    </location>
    <ligand>
        <name>Zn(2+)</name>
        <dbReference type="ChEBI" id="CHEBI:29105"/>
        <label>2</label>
    </ligand>
</feature>
<feature type="binding site" evidence="8">
    <location>
        <position position="31"/>
    </location>
    <ligand>
        <name>Zn(2+)</name>
        <dbReference type="ChEBI" id="CHEBI:29105"/>
        <label>2</label>
    </ligand>
</feature>
<comment type="cofactor">
    <cofactor evidence="8">
        <name>Mg(2+)</name>
        <dbReference type="ChEBI" id="CHEBI:18420"/>
    </cofactor>
    <text evidence="8">Binds 1 Mg(2+) ion.</text>
</comment>
<proteinExistence type="inferred from homology"/>
<dbReference type="PANTHER" id="PTHR11596:SF5">
    <property type="entry name" value="ALKALINE PHOSPHATASE"/>
    <property type="match status" value="1"/>
</dbReference>
<protein>
    <submittedName>
        <fullName evidence="11">Alkaline phosphatase</fullName>
    </submittedName>
</protein>
<dbReference type="KEGG" id="als:DJ013_13890"/>
<dbReference type="PANTHER" id="PTHR11596">
    <property type="entry name" value="ALKALINE PHOSPHATASE"/>
    <property type="match status" value="1"/>
</dbReference>
<evidence type="ECO:0000313" key="11">
    <source>
        <dbReference type="EMBL" id="AWV99198.1"/>
    </source>
</evidence>
<comment type="similarity">
    <text evidence="1 9">Belongs to the alkaline phosphatase family.</text>
</comment>
<feature type="binding site" evidence="8">
    <location>
        <position position="123"/>
    </location>
    <ligand>
        <name>Mg(2+)</name>
        <dbReference type="ChEBI" id="CHEBI:18420"/>
    </ligand>
</feature>
<dbReference type="Gene3D" id="3.40.720.10">
    <property type="entry name" value="Alkaline Phosphatase, subunit A"/>
    <property type="match status" value="1"/>
</dbReference>
<feature type="binding site" evidence="8">
    <location>
        <position position="240"/>
    </location>
    <ligand>
        <name>Mg(2+)</name>
        <dbReference type="ChEBI" id="CHEBI:18420"/>
    </ligand>
</feature>
<feature type="binding site" evidence="8">
    <location>
        <position position="287"/>
    </location>
    <ligand>
        <name>Zn(2+)</name>
        <dbReference type="ChEBI" id="CHEBI:29105"/>
        <label>2</label>
    </ligand>
</feature>
<keyword evidence="5 8" id="KW-0862">Zinc</keyword>
<dbReference type="InterPro" id="IPR017850">
    <property type="entry name" value="Alkaline_phosphatase_core_sf"/>
</dbReference>
<evidence type="ECO:0000256" key="4">
    <source>
        <dbReference type="ARBA" id="ARBA00022801"/>
    </source>
</evidence>
<keyword evidence="4" id="KW-0378">Hydrolase</keyword>
<reference evidence="11 12" key="1">
    <citation type="submission" date="2018-05" db="EMBL/GenBank/DDBJ databases">
        <title>Complete genome sequence of Arcticibacterium luteifluviistationis SM1504T, a cytophagaceae bacterium isolated from Arctic surface seawater.</title>
        <authorList>
            <person name="Li Y."/>
            <person name="Qin Q.-L."/>
        </authorList>
    </citation>
    <scope>NUCLEOTIDE SEQUENCE [LARGE SCALE GENOMIC DNA]</scope>
    <source>
        <strain evidence="11 12">SM1504</strain>
    </source>
</reference>